<dbReference type="STRING" id="1448308.A0A2T2PC97"/>
<evidence type="ECO:0000259" key="1">
    <source>
        <dbReference type="Pfam" id="PF24809"/>
    </source>
</evidence>
<dbReference type="InterPro" id="IPR056125">
    <property type="entry name" value="DUF7708"/>
</dbReference>
<dbReference type="PANTHER" id="PTHR40619">
    <property type="entry name" value="FUNGAL STAND N-TERMINAL GOODBYE DOMAIN-CONTAINING PROTEIN"/>
    <property type="match status" value="1"/>
</dbReference>
<keyword evidence="3" id="KW-1185">Reference proteome</keyword>
<evidence type="ECO:0000313" key="2">
    <source>
        <dbReference type="EMBL" id="PSN75291.1"/>
    </source>
</evidence>
<sequence>MTERLDLLAAEFMVTQLDGGMHSALSAEAGSGVAYKGMERRFVATSEIIIQDESDDNDNESKRPCIEARDELLRIINKYRKKKELQPLKTHSENSWSQLEDDVNNLCDEVSHLADKRKTPTSNLRRAVLWLCKHAGTGQNISALLPNDSYNSVICGGMKIVFIGLRESWLHREEIYKAIEELPTILKDHAQADELFEKRIKYDKELRKRGTALYTAIFRLLSQILLWFTKNSFKLGVRAIVDPMNFSEDLRNRASEVKIAAQNFGQQVRHLSMRSIQNIEVGMEESLVMQQSVMMNLSEIKCMQERSLRVNVLQELNSLYQQTLFARLYTENCEMRAALDSHKQKMLYSITADYILDRFGFDADLVPNDCRDLQNLIQFRRRDDLDEARLKDIQSNSSLQAWQVTDESSLILLNGRSENRDQKEVSVSNAYRVDALFNMQAKSRDGTVAKKSAKSKKKEKREGEGKMHIIPLAFFCSQHPNCYVDSDATAEGLAMSLLLQLVHHHAQSFNSSTLNDIKEAIDEDEDVSSVCDALDIALSSLPRNVIVYMIIDGLNTYSRPHERREGTIELVERLVAMHEEISKEKEGATLKFLFADSIRLSFLEDLFEQHQLIGIVRQLRAV</sequence>
<dbReference type="PANTHER" id="PTHR40619:SF3">
    <property type="entry name" value="FUNGAL STAND N-TERMINAL GOODBYE DOMAIN-CONTAINING PROTEIN"/>
    <property type="match status" value="1"/>
</dbReference>
<proteinExistence type="predicted"/>
<gene>
    <name evidence="2" type="ORF">BS50DRAFT_671481</name>
</gene>
<dbReference type="AlphaFoldDB" id="A0A2T2PC97"/>
<name>A0A2T2PC97_CORCC</name>
<dbReference type="OrthoDB" id="5419927at2759"/>
<accession>A0A2T2PC97</accession>
<dbReference type="Proteomes" id="UP000240883">
    <property type="component" value="Unassembled WGS sequence"/>
</dbReference>
<reference evidence="2 3" key="1">
    <citation type="journal article" date="2018" name="Front. Microbiol.">
        <title>Genome-Wide Analysis of Corynespora cassiicola Leaf Fall Disease Putative Effectors.</title>
        <authorList>
            <person name="Lopez D."/>
            <person name="Ribeiro S."/>
            <person name="Label P."/>
            <person name="Fumanal B."/>
            <person name="Venisse J.S."/>
            <person name="Kohler A."/>
            <person name="de Oliveira R.R."/>
            <person name="Labutti K."/>
            <person name="Lipzen A."/>
            <person name="Lail K."/>
            <person name="Bauer D."/>
            <person name="Ohm R.A."/>
            <person name="Barry K.W."/>
            <person name="Spatafora J."/>
            <person name="Grigoriev I.V."/>
            <person name="Martin F.M."/>
            <person name="Pujade-Renaud V."/>
        </authorList>
    </citation>
    <scope>NUCLEOTIDE SEQUENCE [LARGE SCALE GENOMIC DNA]</scope>
    <source>
        <strain evidence="2 3">Philippines</strain>
    </source>
</reference>
<protein>
    <recommendedName>
        <fullName evidence="1">DUF7708 domain-containing protein</fullName>
    </recommendedName>
</protein>
<feature type="domain" description="DUF7708" evidence="1">
    <location>
        <begin position="149"/>
        <end position="246"/>
    </location>
</feature>
<evidence type="ECO:0000313" key="3">
    <source>
        <dbReference type="Proteomes" id="UP000240883"/>
    </source>
</evidence>
<organism evidence="2 3">
    <name type="scientific">Corynespora cassiicola Philippines</name>
    <dbReference type="NCBI Taxonomy" id="1448308"/>
    <lineage>
        <taxon>Eukaryota</taxon>
        <taxon>Fungi</taxon>
        <taxon>Dikarya</taxon>
        <taxon>Ascomycota</taxon>
        <taxon>Pezizomycotina</taxon>
        <taxon>Dothideomycetes</taxon>
        <taxon>Pleosporomycetidae</taxon>
        <taxon>Pleosporales</taxon>
        <taxon>Corynesporascaceae</taxon>
        <taxon>Corynespora</taxon>
    </lineage>
</organism>
<dbReference type="EMBL" id="KZ678128">
    <property type="protein sequence ID" value="PSN75291.1"/>
    <property type="molecule type" value="Genomic_DNA"/>
</dbReference>
<dbReference type="Pfam" id="PF24809">
    <property type="entry name" value="DUF7708"/>
    <property type="match status" value="1"/>
</dbReference>